<accession>A0A8J5VK14</accession>
<dbReference type="Proteomes" id="UP000729402">
    <property type="component" value="Unassembled WGS sequence"/>
</dbReference>
<reference evidence="1" key="1">
    <citation type="journal article" date="2021" name="bioRxiv">
        <title>Whole Genome Assembly and Annotation of Northern Wild Rice, Zizania palustris L., Supports a Whole Genome Duplication in the Zizania Genus.</title>
        <authorList>
            <person name="Haas M."/>
            <person name="Kono T."/>
            <person name="Macchietto M."/>
            <person name="Millas R."/>
            <person name="McGilp L."/>
            <person name="Shao M."/>
            <person name="Duquette J."/>
            <person name="Hirsch C.N."/>
            <person name="Kimball J."/>
        </authorList>
    </citation>
    <scope>NUCLEOTIDE SEQUENCE</scope>
    <source>
        <tissue evidence="1">Fresh leaf tissue</tissue>
    </source>
</reference>
<proteinExistence type="predicted"/>
<protein>
    <submittedName>
        <fullName evidence="1">Uncharacterized protein</fullName>
    </submittedName>
</protein>
<organism evidence="1 2">
    <name type="scientific">Zizania palustris</name>
    <name type="common">Northern wild rice</name>
    <dbReference type="NCBI Taxonomy" id="103762"/>
    <lineage>
        <taxon>Eukaryota</taxon>
        <taxon>Viridiplantae</taxon>
        <taxon>Streptophyta</taxon>
        <taxon>Embryophyta</taxon>
        <taxon>Tracheophyta</taxon>
        <taxon>Spermatophyta</taxon>
        <taxon>Magnoliopsida</taxon>
        <taxon>Liliopsida</taxon>
        <taxon>Poales</taxon>
        <taxon>Poaceae</taxon>
        <taxon>BOP clade</taxon>
        <taxon>Oryzoideae</taxon>
        <taxon>Oryzeae</taxon>
        <taxon>Zizaniinae</taxon>
        <taxon>Zizania</taxon>
    </lineage>
</organism>
<evidence type="ECO:0000313" key="2">
    <source>
        <dbReference type="Proteomes" id="UP000729402"/>
    </source>
</evidence>
<comment type="caution">
    <text evidence="1">The sequence shown here is derived from an EMBL/GenBank/DDBJ whole genome shotgun (WGS) entry which is preliminary data.</text>
</comment>
<evidence type="ECO:0000313" key="1">
    <source>
        <dbReference type="EMBL" id="KAG8047329.1"/>
    </source>
</evidence>
<gene>
    <name evidence="1" type="ORF">GUJ93_ZPchr0008g13600</name>
</gene>
<name>A0A8J5VK14_ZIZPA</name>
<keyword evidence="2" id="KW-1185">Reference proteome</keyword>
<sequence>MHLFLGKRVAVSDFPVGFAGSSCYSACKPSAKNVKLMLLRSLLPSDFGRAYHGPTDMLPLLKNKRVLPPVRLDVARGAYRNCAYCVGATAAAQMQFIAVGPAAIACSKCQEKKIRPAAVVVAVWKLLLRHGKQVCRLYAWNKDSNADDD</sequence>
<reference evidence="1" key="2">
    <citation type="submission" date="2021-02" db="EMBL/GenBank/DDBJ databases">
        <authorList>
            <person name="Kimball J.A."/>
            <person name="Haas M.W."/>
            <person name="Macchietto M."/>
            <person name="Kono T."/>
            <person name="Duquette J."/>
            <person name="Shao M."/>
        </authorList>
    </citation>
    <scope>NUCLEOTIDE SEQUENCE</scope>
    <source>
        <tissue evidence="1">Fresh leaf tissue</tissue>
    </source>
</reference>
<dbReference type="EMBL" id="JAAALK010000290">
    <property type="protein sequence ID" value="KAG8047329.1"/>
    <property type="molecule type" value="Genomic_DNA"/>
</dbReference>
<dbReference type="AlphaFoldDB" id="A0A8J5VK14"/>